<keyword evidence="2" id="KW-0812">Transmembrane</keyword>
<dbReference type="InterPro" id="IPR003599">
    <property type="entry name" value="Ig_sub"/>
</dbReference>
<feature type="transmembrane region" description="Helical" evidence="2">
    <location>
        <begin position="127"/>
        <end position="150"/>
    </location>
</feature>
<evidence type="ECO:0000256" key="2">
    <source>
        <dbReference type="SAM" id="Phobius"/>
    </source>
</evidence>
<dbReference type="Pfam" id="PF07686">
    <property type="entry name" value="V-set"/>
    <property type="match status" value="1"/>
</dbReference>
<feature type="signal peptide" evidence="3">
    <location>
        <begin position="1"/>
        <end position="19"/>
    </location>
</feature>
<dbReference type="InterPro" id="IPR007110">
    <property type="entry name" value="Ig-like_dom"/>
</dbReference>
<reference evidence="5" key="1">
    <citation type="journal article" date="2008" name="Nature">
        <title>The amphioxus genome and the evolution of the chordate karyotype.</title>
        <authorList>
            <consortium name="US DOE Joint Genome Institute (JGI-PGF)"/>
            <person name="Putnam N.H."/>
            <person name="Butts T."/>
            <person name="Ferrier D.E.K."/>
            <person name="Furlong R.F."/>
            <person name="Hellsten U."/>
            <person name="Kawashima T."/>
            <person name="Robinson-Rechavi M."/>
            <person name="Shoguchi E."/>
            <person name="Terry A."/>
            <person name="Yu J.-K."/>
            <person name="Benito-Gutierrez E.L."/>
            <person name="Dubchak I."/>
            <person name="Garcia-Fernandez J."/>
            <person name="Gibson-Brown J.J."/>
            <person name="Grigoriev I.V."/>
            <person name="Horton A.C."/>
            <person name="de Jong P.J."/>
            <person name="Jurka J."/>
            <person name="Kapitonov V.V."/>
            <person name="Kohara Y."/>
            <person name="Kuroki Y."/>
            <person name="Lindquist E."/>
            <person name="Lucas S."/>
            <person name="Osoegawa K."/>
            <person name="Pennacchio L.A."/>
            <person name="Salamov A.A."/>
            <person name="Satou Y."/>
            <person name="Sauka-Spengler T."/>
            <person name="Schmutz J."/>
            <person name="Shin-I T."/>
            <person name="Toyoda A."/>
            <person name="Bronner-Fraser M."/>
            <person name="Fujiyama A."/>
            <person name="Holland L.Z."/>
            <person name="Holland P.W.H."/>
            <person name="Satoh N."/>
            <person name="Rokhsar D.S."/>
        </authorList>
    </citation>
    <scope>NUCLEOTIDE SEQUENCE [LARGE SCALE GENOMIC DNA]</scope>
    <source>
        <strain evidence="5">S238N-H82</strain>
        <tissue evidence="5">Testes</tissue>
    </source>
</reference>
<dbReference type="Gene3D" id="2.60.40.10">
    <property type="entry name" value="Immunoglobulins"/>
    <property type="match status" value="1"/>
</dbReference>
<protein>
    <recommendedName>
        <fullName evidence="4">Ig-like domain-containing protein</fullName>
    </recommendedName>
</protein>
<dbReference type="AlphaFoldDB" id="C3ZUB9"/>
<name>C3ZUB9_BRAFL</name>
<keyword evidence="2" id="KW-0472">Membrane</keyword>
<dbReference type="SMART" id="SM00409">
    <property type="entry name" value="IG"/>
    <property type="match status" value="1"/>
</dbReference>
<keyword evidence="2" id="KW-1133">Transmembrane helix</keyword>
<dbReference type="PROSITE" id="PS50835">
    <property type="entry name" value="IG_LIKE"/>
    <property type="match status" value="1"/>
</dbReference>
<organism>
    <name type="scientific">Branchiostoma floridae</name>
    <name type="common">Florida lancelet</name>
    <name type="synonym">Amphioxus</name>
    <dbReference type="NCBI Taxonomy" id="7739"/>
    <lineage>
        <taxon>Eukaryota</taxon>
        <taxon>Metazoa</taxon>
        <taxon>Chordata</taxon>
        <taxon>Cephalochordata</taxon>
        <taxon>Leptocardii</taxon>
        <taxon>Amphioxiformes</taxon>
        <taxon>Branchiostomatidae</taxon>
        <taxon>Branchiostoma</taxon>
    </lineage>
</organism>
<evidence type="ECO:0000259" key="4">
    <source>
        <dbReference type="PROSITE" id="PS50835"/>
    </source>
</evidence>
<dbReference type="InParanoid" id="C3ZUB9"/>
<gene>
    <name evidence="5" type="ORF">BRAFLDRAFT_94090</name>
</gene>
<dbReference type="SMART" id="SM00406">
    <property type="entry name" value="IGv"/>
    <property type="match status" value="1"/>
</dbReference>
<feature type="chain" id="PRO_5002937198" description="Ig-like domain-containing protein" evidence="3">
    <location>
        <begin position="20"/>
        <end position="223"/>
    </location>
</feature>
<dbReference type="InterPro" id="IPR036179">
    <property type="entry name" value="Ig-like_dom_sf"/>
</dbReference>
<evidence type="ECO:0000256" key="1">
    <source>
        <dbReference type="SAM" id="MobiDB-lite"/>
    </source>
</evidence>
<feature type="domain" description="Ig-like" evidence="4">
    <location>
        <begin position="26"/>
        <end position="116"/>
    </location>
</feature>
<sequence length="223" mass="23871">MTAVVVLCGLLALVQQVAAQIFEEAGKSVTLPCDYSFSGARYTIDWHRGAERLLNFFSEDSNPTFDSTDLSGRLSLQDGKNLVISNLQGTDDGRYYCGVSEIGGNPPGDGSDKNLVVTVDCFGSGTVAGAAVGCLAAGVLLGSAAVFILLRLRTADSKKNPTGDGISDDRQYENVRQGRVTSSLMETGNDEYEVPMETFHPPPQSSGDYQELRPAVYQSLQKN</sequence>
<accession>C3ZUB9</accession>
<dbReference type="SUPFAM" id="SSF48726">
    <property type="entry name" value="Immunoglobulin"/>
    <property type="match status" value="1"/>
</dbReference>
<dbReference type="InterPro" id="IPR013783">
    <property type="entry name" value="Ig-like_fold"/>
</dbReference>
<proteinExistence type="predicted"/>
<dbReference type="EMBL" id="GG666682">
    <property type="protein sequence ID" value="EEN43847.1"/>
    <property type="molecule type" value="Genomic_DNA"/>
</dbReference>
<feature type="region of interest" description="Disordered" evidence="1">
    <location>
        <begin position="193"/>
        <end position="213"/>
    </location>
</feature>
<evidence type="ECO:0000313" key="5">
    <source>
        <dbReference type="EMBL" id="EEN43847.1"/>
    </source>
</evidence>
<dbReference type="InterPro" id="IPR013106">
    <property type="entry name" value="Ig_V-set"/>
</dbReference>
<evidence type="ECO:0000256" key="3">
    <source>
        <dbReference type="SAM" id="SignalP"/>
    </source>
</evidence>
<keyword evidence="3" id="KW-0732">Signal</keyword>